<sequence>MSYSISGFAYAIIFVSFLYFWKRLFGYWRKERNLISKLWVLFDGGFVLYLLIRAIGGLFFANNSALLKLTIDISGFLQAFIFAVGAYLIIHLKFPRISPWYGFYPVIILGLIGAILTIFIPFKPFVDSTGAINWGASPDKIFFITALLRSFLAFIVLIPVILINFQQFYASSDSDVRKKAFGLGLSLLMVVVVGLIDFLFANVLKIALIWRDYFYIIAGIILAVSLIVSQKNVEKDIFAESGR</sequence>
<evidence type="ECO:0000256" key="1">
    <source>
        <dbReference type="SAM" id="Phobius"/>
    </source>
</evidence>
<dbReference type="AlphaFoldDB" id="A0A1G2EB15"/>
<name>A0A1G2EB15_9BACT</name>
<comment type="caution">
    <text evidence="2">The sequence shown here is derived from an EMBL/GenBank/DDBJ whole genome shotgun (WGS) entry which is preliminary data.</text>
</comment>
<keyword evidence="1" id="KW-0812">Transmembrane</keyword>
<evidence type="ECO:0008006" key="4">
    <source>
        <dbReference type="Google" id="ProtNLM"/>
    </source>
</evidence>
<keyword evidence="1" id="KW-0472">Membrane</keyword>
<protein>
    <recommendedName>
        <fullName evidence="4">Histidine kinase N-terminal 7TM region domain-containing protein</fullName>
    </recommendedName>
</protein>
<evidence type="ECO:0000313" key="3">
    <source>
        <dbReference type="Proteomes" id="UP000176406"/>
    </source>
</evidence>
<feature type="transmembrane region" description="Helical" evidence="1">
    <location>
        <begin position="102"/>
        <end position="122"/>
    </location>
</feature>
<organism evidence="2 3">
    <name type="scientific">Candidatus Nealsonbacteria bacterium RIFCSPLOWO2_01_FULL_41_9</name>
    <dbReference type="NCBI Taxonomy" id="1801671"/>
    <lineage>
        <taxon>Bacteria</taxon>
        <taxon>Candidatus Nealsoniibacteriota</taxon>
    </lineage>
</organism>
<feature type="transmembrane region" description="Helical" evidence="1">
    <location>
        <begin position="6"/>
        <end position="26"/>
    </location>
</feature>
<reference evidence="2 3" key="1">
    <citation type="journal article" date="2016" name="Nat. Commun.">
        <title>Thousands of microbial genomes shed light on interconnected biogeochemical processes in an aquifer system.</title>
        <authorList>
            <person name="Anantharaman K."/>
            <person name="Brown C.T."/>
            <person name="Hug L.A."/>
            <person name="Sharon I."/>
            <person name="Castelle C.J."/>
            <person name="Probst A.J."/>
            <person name="Thomas B.C."/>
            <person name="Singh A."/>
            <person name="Wilkins M.J."/>
            <person name="Karaoz U."/>
            <person name="Brodie E.L."/>
            <person name="Williams K.H."/>
            <person name="Hubbard S.S."/>
            <person name="Banfield J.F."/>
        </authorList>
    </citation>
    <scope>NUCLEOTIDE SEQUENCE [LARGE SCALE GENOMIC DNA]</scope>
</reference>
<accession>A0A1G2EB15</accession>
<gene>
    <name evidence="2" type="ORF">A3A08_01170</name>
</gene>
<feature type="transmembrane region" description="Helical" evidence="1">
    <location>
        <begin position="142"/>
        <end position="168"/>
    </location>
</feature>
<evidence type="ECO:0000313" key="2">
    <source>
        <dbReference type="EMBL" id="OGZ22480.1"/>
    </source>
</evidence>
<feature type="transmembrane region" description="Helical" evidence="1">
    <location>
        <begin position="180"/>
        <end position="201"/>
    </location>
</feature>
<feature type="transmembrane region" description="Helical" evidence="1">
    <location>
        <begin position="38"/>
        <end position="61"/>
    </location>
</feature>
<feature type="transmembrane region" description="Helical" evidence="1">
    <location>
        <begin position="213"/>
        <end position="229"/>
    </location>
</feature>
<keyword evidence="1" id="KW-1133">Transmembrane helix</keyword>
<feature type="transmembrane region" description="Helical" evidence="1">
    <location>
        <begin position="73"/>
        <end position="90"/>
    </location>
</feature>
<dbReference type="Proteomes" id="UP000176406">
    <property type="component" value="Unassembled WGS sequence"/>
</dbReference>
<dbReference type="EMBL" id="MHMG01000044">
    <property type="protein sequence ID" value="OGZ22480.1"/>
    <property type="molecule type" value="Genomic_DNA"/>
</dbReference>
<proteinExistence type="predicted"/>